<dbReference type="Pfam" id="PF00263">
    <property type="entry name" value="Secretin"/>
    <property type="match status" value="1"/>
</dbReference>
<feature type="compositionally biased region" description="Low complexity" evidence="1">
    <location>
        <begin position="168"/>
        <end position="199"/>
    </location>
</feature>
<dbReference type="GO" id="GO:0015627">
    <property type="term" value="C:type II protein secretion system complex"/>
    <property type="evidence" value="ECO:0007669"/>
    <property type="project" value="TreeGrafter"/>
</dbReference>
<dbReference type="NCBIfam" id="TIGR02519">
    <property type="entry name" value="pilus_MshL"/>
    <property type="match status" value="1"/>
</dbReference>
<dbReference type="Pfam" id="PF07655">
    <property type="entry name" value="Secretin_N_2"/>
    <property type="match status" value="1"/>
</dbReference>
<dbReference type="InterPro" id="IPR050810">
    <property type="entry name" value="Bact_Secretion_Sys_Channel"/>
</dbReference>
<reference evidence="4 5" key="1">
    <citation type="journal article" date="2018" name="Int. J. Syst. Evol. Microbiol.">
        <title>Parvibium lacunae gen. nov., sp. nov., a new member of the family Alcaligenaceae isolated from a freshwater pond.</title>
        <authorList>
            <person name="Chen W.M."/>
            <person name="Xie P.B."/>
            <person name="Hsu M.Y."/>
            <person name="Sheu S.Y."/>
        </authorList>
    </citation>
    <scope>NUCLEOTIDE SEQUENCE [LARGE SCALE GENOMIC DNA]</scope>
    <source>
        <strain evidence="4 5">KMB9</strain>
    </source>
</reference>
<evidence type="ECO:0000313" key="5">
    <source>
        <dbReference type="Proteomes" id="UP000252357"/>
    </source>
</evidence>
<dbReference type="InterPro" id="IPR011514">
    <property type="entry name" value="Secretin_N_2"/>
</dbReference>
<dbReference type="GO" id="GO:0019867">
    <property type="term" value="C:outer membrane"/>
    <property type="evidence" value="ECO:0007669"/>
    <property type="project" value="InterPro"/>
</dbReference>
<gene>
    <name evidence="4" type="ORF">DU000_11430</name>
</gene>
<dbReference type="InterPro" id="IPR013358">
    <property type="entry name" value="Pilus_biogenesis_MshL"/>
</dbReference>
<feature type="domain" description="Secretin N-terminal" evidence="3">
    <location>
        <begin position="146"/>
        <end position="219"/>
    </location>
</feature>
<dbReference type="GO" id="GO:0009297">
    <property type="term" value="P:pilus assembly"/>
    <property type="evidence" value="ECO:0007669"/>
    <property type="project" value="InterPro"/>
</dbReference>
<evidence type="ECO:0000256" key="1">
    <source>
        <dbReference type="SAM" id="MobiDB-lite"/>
    </source>
</evidence>
<feature type="compositionally biased region" description="Low complexity" evidence="1">
    <location>
        <begin position="230"/>
        <end position="255"/>
    </location>
</feature>
<accession>A0A368KYT2</accession>
<dbReference type="AlphaFoldDB" id="A0A368KYT2"/>
<dbReference type="Gene3D" id="3.55.50.30">
    <property type="match status" value="1"/>
</dbReference>
<name>A0A368KYT2_9BURK</name>
<feature type="region of interest" description="Disordered" evidence="1">
    <location>
        <begin position="160"/>
        <end position="199"/>
    </location>
</feature>
<feature type="region of interest" description="Disordered" evidence="1">
    <location>
        <begin position="222"/>
        <end position="277"/>
    </location>
</feature>
<dbReference type="PANTHER" id="PTHR30332">
    <property type="entry name" value="PROBABLE GENERAL SECRETION PATHWAY PROTEIN D"/>
    <property type="match status" value="1"/>
</dbReference>
<feature type="domain" description="Type II/III secretion system secretin-like" evidence="2">
    <location>
        <begin position="429"/>
        <end position="609"/>
    </location>
</feature>
<proteinExistence type="predicted"/>
<dbReference type="RefSeq" id="WP_114403546.1">
    <property type="nucleotide sequence ID" value="NZ_QPGB01000006.1"/>
</dbReference>
<protein>
    <submittedName>
        <fullName evidence="4">Pilus (MSHA type) biogenesis protein MshL</fullName>
    </submittedName>
</protein>
<dbReference type="InterPro" id="IPR004846">
    <property type="entry name" value="T2SS/T3SS_dom"/>
</dbReference>
<dbReference type="PRINTS" id="PR00811">
    <property type="entry name" value="BCTERIALGSPD"/>
</dbReference>
<dbReference type="OrthoDB" id="9775455at2"/>
<organism evidence="4 5">
    <name type="scientific">Parvibium lacunae</name>
    <dbReference type="NCBI Taxonomy" id="1888893"/>
    <lineage>
        <taxon>Bacteria</taxon>
        <taxon>Pseudomonadati</taxon>
        <taxon>Pseudomonadota</taxon>
        <taxon>Betaproteobacteria</taxon>
        <taxon>Burkholderiales</taxon>
        <taxon>Alcaligenaceae</taxon>
        <taxon>Parvibium</taxon>
    </lineage>
</organism>
<dbReference type="Proteomes" id="UP000252357">
    <property type="component" value="Unassembled WGS sequence"/>
</dbReference>
<dbReference type="GO" id="GO:0009306">
    <property type="term" value="P:protein secretion"/>
    <property type="evidence" value="ECO:0007669"/>
    <property type="project" value="InterPro"/>
</dbReference>
<keyword evidence="5" id="KW-1185">Reference proteome</keyword>
<evidence type="ECO:0000259" key="2">
    <source>
        <dbReference type="Pfam" id="PF00263"/>
    </source>
</evidence>
<evidence type="ECO:0000313" key="4">
    <source>
        <dbReference type="EMBL" id="RCS56570.1"/>
    </source>
</evidence>
<comment type="caution">
    <text evidence="4">The sequence shown here is derived from an EMBL/GenBank/DDBJ whole genome shotgun (WGS) entry which is preliminary data.</text>
</comment>
<dbReference type="InterPro" id="IPR001775">
    <property type="entry name" value="GspD/PilQ"/>
</dbReference>
<dbReference type="EMBL" id="QPGB01000006">
    <property type="protein sequence ID" value="RCS56570.1"/>
    <property type="molecule type" value="Genomic_DNA"/>
</dbReference>
<evidence type="ECO:0000259" key="3">
    <source>
        <dbReference type="Pfam" id="PF07655"/>
    </source>
</evidence>
<dbReference type="PANTHER" id="PTHR30332:SF17">
    <property type="entry name" value="TYPE IV PILIATION SYSTEM PROTEIN DR_0774-RELATED"/>
    <property type="match status" value="1"/>
</dbReference>
<sequence>MFASSSAACLLLAGLQGCSPPQKRPLRTVNTDQHVIQAPKLSEANAAIPAMVNSAPLPPKPSSPLKVETYSVVVNNVEAADLLFALARDAKLNIDIHPGITGTVTLNAIDQTLPQLLNRISKQIDMRYEIEGKQLTILPDTPYLKHYRIDYVNITRESRSTSTIATQVSSSGGTPASTGASTTVSGGASSNNSTTQVTTSTTNNFWDTLVTNVRELLRETDKILPEGSSETTTETARQEATTGTGAAAGAARVAPRTPPTNLAGSPNPAARSDNQTTTVRRVTFREAAAVIAHPETGVISVRATSRQHEKVQEFLDQVMLAAKRQVLIEATVVEVQLSDQYQQGINWQRLRTDGTGLALTMQPQGSNNFASGLQPNSGPGGLIFGGSTTAGVSGGIYGAGLPTPGLFALRYTNTDARFFGNIAGAISLLESFGNVRVLSSPKISVLNNQTAMLKVVNNKVYFTTSVNVTPGTATTAPLVVYTSTPNTVPVGFLMSVTPQIEASGQVSINVRPTISRITGYVNDPSPPLAQAGVVSRIPEIETREMESVIRVSDGDIAVMGGLMQDSINDQDDSVPGLGSIPYVGNLFKYRSNTAVKSELVIFLRPIVIRQASLEGDYASLQSLQPEADFFTRPRRSSTDPR</sequence>